<sequence length="206" mass="24836">MKNILYLLCITIFVSCGKDYTTVEIYQQNRDMLKKVETRISTTNGNIDLTGTKDKIYPYGKITGISVIHYQYDYYENCEVNYKILYSETKKRIVFYFFRTPIGPNKEIDSLEEIFYIEPYNDFEGFYTTRFIYKNDIYQAVSLYNEIKLENLADDFDYTEIRKTGMTQYKKVGEFIELEDKRFRIIQVNYIFPEEIDTEYTKYSFM</sequence>
<evidence type="ECO:0000313" key="1">
    <source>
        <dbReference type="EMBL" id="QQO09993.1"/>
    </source>
</evidence>
<proteinExistence type="predicted"/>
<reference evidence="1" key="1">
    <citation type="submission" date="2021-01" db="EMBL/GenBank/DDBJ databases">
        <title>Description of Breznakiella homolactica.</title>
        <authorList>
            <person name="Song Y."/>
            <person name="Brune A."/>
        </authorList>
    </citation>
    <scope>NUCLEOTIDE SEQUENCE</scope>
    <source>
        <strain evidence="1">RmG30</strain>
    </source>
</reference>
<evidence type="ECO:0000313" key="2">
    <source>
        <dbReference type="Proteomes" id="UP000595917"/>
    </source>
</evidence>
<gene>
    <name evidence="1" type="ORF">JFL75_03505</name>
</gene>
<dbReference type="EMBL" id="CP067089">
    <property type="protein sequence ID" value="QQO09993.1"/>
    <property type="molecule type" value="Genomic_DNA"/>
</dbReference>
<evidence type="ECO:0008006" key="3">
    <source>
        <dbReference type="Google" id="ProtNLM"/>
    </source>
</evidence>
<dbReference type="Proteomes" id="UP000595917">
    <property type="component" value="Chromosome"/>
</dbReference>
<dbReference type="PROSITE" id="PS51257">
    <property type="entry name" value="PROKAR_LIPOPROTEIN"/>
    <property type="match status" value="1"/>
</dbReference>
<dbReference type="KEGG" id="bhc:JFL75_03505"/>
<name>A0A7T8BC92_9SPIR</name>
<keyword evidence="2" id="KW-1185">Reference proteome</keyword>
<dbReference type="RefSeq" id="WP_215627297.1">
    <property type="nucleotide sequence ID" value="NZ_CP067089.2"/>
</dbReference>
<organism evidence="1 2">
    <name type="scientific">Breznakiella homolactica</name>
    <dbReference type="NCBI Taxonomy" id="2798577"/>
    <lineage>
        <taxon>Bacteria</taxon>
        <taxon>Pseudomonadati</taxon>
        <taxon>Spirochaetota</taxon>
        <taxon>Spirochaetia</taxon>
        <taxon>Spirochaetales</taxon>
        <taxon>Breznakiellaceae</taxon>
        <taxon>Breznakiella</taxon>
    </lineage>
</organism>
<protein>
    <recommendedName>
        <fullName evidence="3">Lipoprotein</fullName>
    </recommendedName>
</protein>
<accession>A0A7T8BC92</accession>
<dbReference type="AlphaFoldDB" id="A0A7T8BC92"/>